<evidence type="ECO:0000256" key="4">
    <source>
        <dbReference type="HAMAP-Rule" id="MF_00171"/>
    </source>
</evidence>
<name>A0A939H5S3_9CLOT</name>
<keyword evidence="10" id="KW-1185">Reference proteome</keyword>
<comment type="caution">
    <text evidence="9">The sequence shown here is derived from an EMBL/GenBank/DDBJ whole genome shotgun (WGS) entry which is preliminary data.</text>
</comment>
<evidence type="ECO:0000256" key="5">
    <source>
        <dbReference type="PIRSR" id="PIRSR001430-1"/>
    </source>
</evidence>
<dbReference type="PANTHER" id="PTHR11142">
    <property type="entry name" value="PSEUDOURIDYLATE SYNTHASE"/>
    <property type="match status" value="1"/>
</dbReference>
<evidence type="ECO:0000259" key="8">
    <source>
        <dbReference type="Pfam" id="PF01416"/>
    </source>
</evidence>
<comment type="catalytic activity">
    <reaction evidence="4 7">
        <text>uridine(38/39/40) in tRNA = pseudouridine(38/39/40) in tRNA</text>
        <dbReference type="Rhea" id="RHEA:22376"/>
        <dbReference type="Rhea" id="RHEA-COMP:10085"/>
        <dbReference type="Rhea" id="RHEA-COMP:10087"/>
        <dbReference type="ChEBI" id="CHEBI:65314"/>
        <dbReference type="ChEBI" id="CHEBI:65315"/>
        <dbReference type="EC" id="5.4.99.12"/>
    </reaction>
</comment>
<keyword evidence="3 4" id="KW-0413">Isomerase</keyword>
<reference evidence="9" key="1">
    <citation type="submission" date="2021-03" db="EMBL/GenBank/DDBJ databases">
        <title>Proteiniclasticum marinus sp. nov., isolated from tidal flat sediment.</title>
        <authorList>
            <person name="Namirimu T."/>
            <person name="Yang J.-A."/>
            <person name="Yang S.-H."/>
            <person name="Kim Y.-J."/>
            <person name="Kwon K.K."/>
        </authorList>
    </citation>
    <scope>NUCLEOTIDE SEQUENCE</scope>
    <source>
        <strain evidence="9">SCR006</strain>
    </source>
</reference>
<dbReference type="InterPro" id="IPR020094">
    <property type="entry name" value="TruA/RsuA/RluB/E/F_N"/>
</dbReference>
<dbReference type="EMBL" id="JAFNJU010000004">
    <property type="protein sequence ID" value="MBO1264752.1"/>
    <property type="molecule type" value="Genomic_DNA"/>
</dbReference>
<proteinExistence type="inferred from homology"/>
<accession>A0A939H5S3</accession>
<evidence type="ECO:0000256" key="7">
    <source>
        <dbReference type="RuleBase" id="RU003792"/>
    </source>
</evidence>
<evidence type="ECO:0000256" key="6">
    <source>
        <dbReference type="PIRSR" id="PIRSR001430-2"/>
    </source>
</evidence>
<dbReference type="PANTHER" id="PTHR11142:SF0">
    <property type="entry name" value="TRNA PSEUDOURIDINE SYNTHASE-LIKE 1"/>
    <property type="match status" value="1"/>
</dbReference>
<gene>
    <name evidence="4 9" type="primary">truA</name>
    <name evidence="9" type="ORF">J3A84_06885</name>
</gene>
<dbReference type="Pfam" id="PF01416">
    <property type="entry name" value="PseudoU_synth_1"/>
    <property type="match status" value="2"/>
</dbReference>
<evidence type="ECO:0000256" key="1">
    <source>
        <dbReference type="ARBA" id="ARBA00009375"/>
    </source>
</evidence>
<dbReference type="EC" id="5.4.99.12" evidence="4"/>
<dbReference type="InterPro" id="IPR020097">
    <property type="entry name" value="PsdUridine_synth_TruA_a/b_dom"/>
</dbReference>
<dbReference type="CDD" id="cd02570">
    <property type="entry name" value="PseudoU_synth_EcTruA"/>
    <property type="match status" value="1"/>
</dbReference>
<comment type="subunit">
    <text evidence="4">Homodimer.</text>
</comment>
<organism evidence="9 10">
    <name type="scientific">Proteiniclasticum aestuarii</name>
    <dbReference type="NCBI Taxonomy" id="2817862"/>
    <lineage>
        <taxon>Bacteria</taxon>
        <taxon>Bacillati</taxon>
        <taxon>Bacillota</taxon>
        <taxon>Clostridia</taxon>
        <taxon>Eubacteriales</taxon>
        <taxon>Clostridiaceae</taxon>
        <taxon>Proteiniclasticum</taxon>
    </lineage>
</organism>
<dbReference type="NCBIfam" id="TIGR00071">
    <property type="entry name" value="hisT_truA"/>
    <property type="match status" value="1"/>
</dbReference>
<dbReference type="InterPro" id="IPR020103">
    <property type="entry name" value="PsdUridine_synth_cat_dom_sf"/>
</dbReference>
<dbReference type="GO" id="GO:0003723">
    <property type="term" value="F:RNA binding"/>
    <property type="evidence" value="ECO:0007669"/>
    <property type="project" value="InterPro"/>
</dbReference>
<dbReference type="InterPro" id="IPR001406">
    <property type="entry name" value="PsdUridine_synth_TruA"/>
</dbReference>
<sequence length="247" mass="28188">MRILLYVEYDGTAFHGYQRQKEVRTVQEELEKALSMLLKEEIHVSGSSRTDAGVHARRYPVSFETSGTIPPEKIAVALNQFLPEDLKAQASLGVKDDFDARFHSRGKTYSYRFLRRSQPSALYRNYAYLVRQELDLQKMRKVAEAFLGTHDFTGFRSVGSSDPNPVKEMREIRIVEEGEFLVLYITASGFLYNMARIIAGTLLDAGLGRITREEVADILASGQRGKSMVLPPWGLYLEEVYYEEKDL</sequence>
<dbReference type="GO" id="GO:0031119">
    <property type="term" value="P:tRNA pseudouridine synthesis"/>
    <property type="evidence" value="ECO:0007669"/>
    <property type="project" value="UniProtKB-UniRule"/>
</dbReference>
<dbReference type="GO" id="GO:0160147">
    <property type="term" value="F:tRNA pseudouridine(38-40) synthase activity"/>
    <property type="evidence" value="ECO:0007669"/>
    <property type="project" value="UniProtKB-EC"/>
</dbReference>
<feature type="domain" description="Pseudouridine synthase I TruA alpha/beta" evidence="8">
    <location>
        <begin position="7"/>
        <end position="102"/>
    </location>
</feature>
<feature type="binding site" evidence="4 6">
    <location>
        <position position="109"/>
    </location>
    <ligand>
        <name>substrate</name>
    </ligand>
</feature>
<evidence type="ECO:0000256" key="2">
    <source>
        <dbReference type="ARBA" id="ARBA00022694"/>
    </source>
</evidence>
<dbReference type="Gene3D" id="3.30.70.660">
    <property type="entry name" value="Pseudouridine synthase I, catalytic domain, C-terminal subdomain"/>
    <property type="match status" value="1"/>
</dbReference>
<comment type="function">
    <text evidence="4">Formation of pseudouridine at positions 38, 39 and 40 in the anticodon stem and loop of transfer RNAs.</text>
</comment>
<dbReference type="Gene3D" id="3.30.70.580">
    <property type="entry name" value="Pseudouridine synthase I, catalytic domain, N-terminal subdomain"/>
    <property type="match status" value="1"/>
</dbReference>
<dbReference type="HAMAP" id="MF_00171">
    <property type="entry name" value="TruA"/>
    <property type="match status" value="1"/>
</dbReference>
<dbReference type="Proteomes" id="UP000664218">
    <property type="component" value="Unassembled WGS sequence"/>
</dbReference>
<dbReference type="SUPFAM" id="SSF55120">
    <property type="entry name" value="Pseudouridine synthase"/>
    <property type="match status" value="1"/>
</dbReference>
<dbReference type="InterPro" id="IPR020095">
    <property type="entry name" value="PsdUridine_synth_TruA_C"/>
</dbReference>
<evidence type="ECO:0000256" key="3">
    <source>
        <dbReference type="ARBA" id="ARBA00023235"/>
    </source>
</evidence>
<keyword evidence="2 4" id="KW-0819">tRNA processing</keyword>
<dbReference type="AlphaFoldDB" id="A0A939H5S3"/>
<comment type="caution">
    <text evidence="4">Lacks conserved residue(s) required for the propagation of feature annotation.</text>
</comment>
<evidence type="ECO:0000313" key="10">
    <source>
        <dbReference type="Proteomes" id="UP000664218"/>
    </source>
</evidence>
<feature type="active site" description="Nucleophile" evidence="4 5">
    <location>
        <position position="51"/>
    </location>
</feature>
<dbReference type="FunFam" id="3.30.70.580:FF:000001">
    <property type="entry name" value="tRNA pseudouridine synthase A"/>
    <property type="match status" value="1"/>
</dbReference>
<comment type="similarity">
    <text evidence="1 4 7">Belongs to the tRNA pseudouridine synthase TruA family.</text>
</comment>
<evidence type="ECO:0000313" key="9">
    <source>
        <dbReference type="EMBL" id="MBO1264752.1"/>
    </source>
</evidence>
<dbReference type="PIRSF" id="PIRSF001430">
    <property type="entry name" value="tRNA_psdUrid_synth"/>
    <property type="match status" value="1"/>
</dbReference>
<feature type="domain" description="Pseudouridine synthase I TruA alpha/beta" evidence="8">
    <location>
        <begin position="143"/>
        <end position="243"/>
    </location>
</feature>
<protein>
    <recommendedName>
        <fullName evidence="4">tRNA pseudouridine synthase A</fullName>
        <ecNumber evidence="4">5.4.99.12</ecNumber>
    </recommendedName>
    <alternativeName>
        <fullName evidence="4">tRNA pseudouridine(38-40) synthase</fullName>
    </alternativeName>
    <alternativeName>
        <fullName evidence="4">tRNA pseudouridylate synthase I</fullName>
    </alternativeName>
    <alternativeName>
        <fullName evidence="4">tRNA-uridine isomerase I</fullName>
    </alternativeName>
</protein>
<dbReference type="RefSeq" id="WP_207599273.1">
    <property type="nucleotide sequence ID" value="NZ_JAFNJU010000004.1"/>
</dbReference>